<dbReference type="InterPro" id="IPR008207">
    <property type="entry name" value="Sig_transdc_His_kin_Hpt_dom"/>
</dbReference>
<gene>
    <name evidence="2" type="ORF">MNBD_GAMMA06-521</name>
</gene>
<feature type="domain" description="HPt" evidence="1">
    <location>
        <begin position="18"/>
        <end position="113"/>
    </location>
</feature>
<organism evidence="2">
    <name type="scientific">hydrothermal vent metagenome</name>
    <dbReference type="NCBI Taxonomy" id="652676"/>
    <lineage>
        <taxon>unclassified sequences</taxon>
        <taxon>metagenomes</taxon>
        <taxon>ecological metagenomes</taxon>
    </lineage>
</organism>
<accession>A0A3B0WVF4</accession>
<protein>
    <recommendedName>
        <fullName evidence="1">HPt domain-containing protein</fullName>
    </recommendedName>
</protein>
<dbReference type="GO" id="GO:0000160">
    <property type="term" value="P:phosphorelay signal transduction system"/>
    <property type="evidence" value="ECO:0007669"/>
    <property type="project" value="InterPro"/>
</dbReference>
<dbReference type="InterPro" id="IPR036641">
    <property type="entry name" value="HPT_dom_sf"/>
</dbReference>
<dbReference type="PROSITE" id="PS50894">
    <property type="entry name" value="HPT"/>
    <property type="match status" value="1"/>
</dbReference>
<evidence type="ECO:0000259" key="1">
    <source>
        <dbReference type="PROSITE" id="PS50894"/>
    </source>
</evidence>
<sequence>MSQPAMNTAAFAEMKELMGESFTDIISMCLQTLPEQLAEIETAIQNQDADILFKTSHKMKSSCGSIGAFGLAEKIEVIELIGRDGSTQGANDALAEIQNSLTDVLSTLKKEVV</sequence>
<reference evidence="2" key="1">
    <citation type="submission" date="2018-06" db="EMBL/GenBank/DDBJ databases">
        <authorList>
            <person name="Zhirakovskaya E."/>
        </authorList>
    </citation>
    <scope>NUCLEOTIDE SEQUENCE</scope>
</reference>
<dbReference type="Gene3D" id="1.20.120.160">
    <property type="entry name" value="HPT domain"/>
    <property type="match status" value="1"/>
</dbReference>
<dbReference type="EMBL" id="UOFD01000079">
    <property type="protein sequence ID" value="VAW54647.1"/>
    <property type="molecule type" value="Genomic_DNA"/>
</dbReference>
<dbReference type="SUPFAM" id="SSF47226">
    <property type="entry name" value="Histidine-containing phosphotransfer domain, HPT domain"/>
    <property type="match status" value="1"/>
</dbReference>
<name>A0A3B0WVF4_9ZZZZ</name>
<dbReference type="Pfam" id="PF01627">
    <property type="entry name" value="Hpt"/>
    <property type="match status" value="1"/>
</dbReference>
<evidence type="ECO:0000313" key="2">
    <source>
        <dbReference type="EMBL" id="VAW54647.1"/>
    </source>
</evidence>
<dbReference type="AlphaFoldDB" id="A0A3B0WVF4"/>
<dbReference type="SMART" id="SM00073">
    <property type="entry name" value="HPT"/>
    <property type="match status" value="1"/>
</dbReference>
<proteinExistence type="predicted"/>